<feature type="transmembrane region" description="Helical" evidence="1">
    <location>
        <begin position="52"/>
        <end position="73"/>
    </location>
</feature>
<proteinExistence type="predicted"/>
<keyword evidence="3" id="KW-1185">Reference proteome</keyword>
<keyword evidence="1" id="KW-0472">Membrane</keyword>
<name>A0ABR8YBC7_9BACT</name>
<reference evidence="2 3" key="1">
    <citation type="submission" date="2020-08" db="EMBL/GenBank/DDBJ databases">
        <title>A Genomic Blueprint of the Chicken Gut Microbiome.</title>
        <authorList>
            <person name="Gilroy R."/>
            <person name="Ravi A."/>
            <person name="Getino M."/>
            <person name="Pursley I."/>
            <person name="Horton D.L."/>
            <person name="Alikhan N.-F."/>
            <person name="Baker D."/>
            <person name="Gharbi K."/>
            <person name="Hall N."/>
            <person name="Watson M."/>
            <person name="Adriaenssens E.M."/>
            <person name="Foster-Nyarko E."/>
            <person name="Jarju S."/>
            <person name="Secka A."/>
            <person name="Antonio M."/>
            <person name="Oren A."/>
            <person name="Chaudhuri R."/>
            <person name="La Ragione R.M."/>
            <person name="Hildebrand F."/>
            <person name="Pallen M.J."/>
        </authorList>
    </citation>
    <scope>NUCLEOTIDE SEQUENCE [LARGE SCALE GENOMIC DNA]</scope>
    <source>
        <strain evidence="2 3">Sa1CVN1</strain>
    </source>
</reference>
<comment type="caution">
    <text evidence="2">The sequence shown here is derived from an EMBL/GenBank/DDBJ whole genome shotgun (WGS) entry which is preliminary data.</text>
</comment>
<dbReference type="RefSeq" id="WP_191764932.1">
    <property type="nucleotide sequence ID" value="NZ_JACSPP010000054.1"/>
</dbReference>
<evidence type="ECO:0000313" key="2">
    <source>
        <dbReference type="EMBL" id="MBD8041520.1"/>
    </source>
</evidence>
<accession>A0ABR8YBC7</accession>
<dbReference type="PANTHER" id="PTHR39165:SF1">
    <property type="entry name" value="DUF456 DOMAIN-CONTAINING PROTEIN"/>
    <property type="match status" value="1"/>
</dbReference>
<evidence type="ECO:0000256" key="1">
    <source>
        <dbReference type="SAM" id="Phobius"/>
    </source>
</evidence>
<feature type="transmembrane region" description="Helical" evidence="1">
    <location>
        <begin position="132"/>
        <end position="151"/>
    </location>
</feature>
<dbReference type="PANTHER" id="PTHR39165">
    <property type="entry name" value="IG HYPOTHETICAL 17883"/>
    <property type="match status" value="1"/>
</dbReference>
<feature type="transmembrane region" description="Helical" evidence="1">
    <location>
        <begin position="5"/>
        <end position="26"/>
    </location>
</feature>
<dbReference type="EMBL" id="JACSPP010000054">
    <property type="protein sequence ID" value="MBD8041520.1"/>
    <property type="molecule type" value="Genomic_DNA"/>
</dbReference>
<keyword evidence="1" id="KW-0812">Transmembrane</keyword>
<organism evidence="2 3">
    <name type="scientific">Phocaeicola intestinalis</name>
    <dbReference type="NCBI Taxonomy" id="2762212"/>
    <lineage>
        <taxon>Bacteria</taxon>
        <taxon>Pseudomonadati</taxon>
        <taxon>Bacteroidota</taxon>
        <taxon>Bacteroidia</taxon>
        <taxon>Bacteroidales</taxon>
        <taxon>Bacteroidaceae</taxon>
        <taxon>Phocaeicola</taxon>
    </lineage>
</organism>
<protein>
    <submittedName>
        <fullName evidence="2">DUF456 domain-containing protein</fullName>
    </submittedName>
</protein>
<dbReference type="InterPro" id="IPR007403">
    <property type="entry name" value="DUF456"/>
</dbReference>
<keyword evidence="1" id="KW-1133">Transmembrane helix</keyword>
<evidence type="ECO:0000313" key="3">
    <source>
        <dbReference type="Proteomes" id="UP000620874"/>
    </source>
</evidence>
<feature type="transmembrane region" description="Helical" evidence="1">
    <location>
        <begin position="85"/>
        <end position="112"/>
    </location>
</feature>
<gene>
    <name evidence="2" type="ORF">H9625_13930</name>
</gene>
<dbReference type="Pfam" id="PF04306">
    <property type="entry name" value="DUF456"/>
    <property type="match status" value="1"/>
</dbReference>
<sequence>MMDILLIIIGVICLITGFLGCVLPILPGPPLAYIGMLCFHFTARMQFTPTQLIVWAVLVLIVQLLDYIIPMLGSKYAGGTKWGNWGCIVGTVIGLFFPPWGILAGPFVGAVAGELLGDKDLKHALKSGLGSLAGFLFGTAVKLVLCGYFIWQFIAAF</sequence>
<dbReference type="Proteomes" id="UP000620874">
    <property type="component" value="Unassembled WGS sequence"/>
</dbReference>